<feature type="domain" description="AA1-like" evidence="5">
    <location>
        <begin position="205"/>
        <end position="336"/>
    </location>
</feature>
<evidence type="ECO:0000256" key="2">
    <source>
        <dbReference type="ARBA" id="ARBA00022525"/>
    </source>
</evidence>
<gene>
    <name evidence="6" type="ORF">FHL15_009792</name>
</gene>
<dbReference type="EMBL" id="VFLP01000069">
    <property type="protein sequence ID" value="TRX89355.1"/>
    <property type="molecule type" value="Genomic_DNA"/>
</dbReference>
<reference evidence="7" key="1">
    <citation type="submission" date="2019-06" db="EMBL/GenBank/DDBJ databases">
        <title>Draft genome sequence of the griseofulvin-producing fungus Xylaria cubensis strain G536.</title>
        <authorList>
            <person name="Mead M.E."/>
            <person name="Raja H.A."/>
            <person name="Steenwyk J.L."/>
            <person name="Knowles S.L."/>
            <person name="Oberlies N.H."/>
            <person name="Rokas A."/>
        </authorList>
    </citation>
    <scope>NUCLEOTIDE SEQUENCE [LARGE SCALE GENOMIC DNA]</scope>
    <source>
        <strain evidence="7">G536</strain>
    </source>
</reference>
<dbReference type="InterPro" id="IPR032382">
    <property type="entry name" value="AltA1"/>
</dbReference>
<dbReference type="Proteomes" id="UP000319160">
    <property type="component" value="Unassembled WGS sequence"/>
</dbReference>
<keyword evidence="2" id="KW-0964">Secreted</keyword>
<evidence type="ECO:0000313" key="6">
    <source>
        <dbReference type="EMBL" id="TRX89355.1"/>
    </source>
</evidence>
<evidence type="ECO:0000256" key="4">
    <source>
        <dbReference type="ARBA" id="ARBA00023157"/>
    </source>
</evidence>
<comment type="caution">
    <text evidence="6">The sequence shown here is derived from an EMBL/GenBank/DDBJ whole genome shotgun (WGS) entry which is preliminary data.</text>
</comment>
<dbReference type="Pfam" id="PF16541">
    <property type="entry name" value="AltA1"/>
    <property type="match status" value="1"/>
</dbReference>
<evidence type="ECO:0000256" key="3">
    <source>
        <dbReference type="ARBA" id="ARBA00022729"/>
    </source>
</evidence>
<evidence type="ECO:0000256" key="1">
    <source>
        <dbReference type="ARBA" id="ARBA00004613"/>
    </source>
</evidence>
<name>A0A553HN29_9PEZI</name>
<keyword evidence="7" id="KW-1185">Reference proteome</keyword>
<dbReference type="GO" id="GO:0005576">
    <property type="term" value="C:extracellular region"/>
    <property type="evidence" value="ECO:0007669"/>
    <property type="project" value="UniProtKB-SubCell"/>
</dbReference>
<protein>
    <recommendedName>
        <fullName evidence="5">AA1-like domain-containing protein</fullName>
    </recommendedName>
</protein>
<accession>A0A553HN29</accession>
<dbReference type="OrthoDB" id="3539798at2759"/>
<keyword evidence="4" id="KW-1015">Disulfide bond</keyword>
<sequence>MGLQGPVPRLHRLLLEPKTKKTLAGRLSSQAAKTKKRYARPYLQRHLSREIRSDPKSAGMEKLHEVLQLLILARRCFVETPVGGDSGSENTRSRRIKAYRALPTLELAQHQTEDVVAFSRIELLHDGWAHGGAPDDRVQTNILNTCPCININTSASTKSIIMFNFITTLAAILPLASAAPYGLNTRDSTPGCTSTSFGDFSWTIEEFTFHASYIFSTPAHQISSGTVAFNLTNPAFPEKVSCTAYSTWLQDFFYGNINYNCDVPEGSGIESSWSFSRPSGELNVNQTWTCSDEDPQYPVTFHAYGTVDLDLDCQETYWQNPNWTIGQIYSDRDISCAPVTLPLKPHDKTAVA</sequence>
<evidence type="ECO:0000313" key="7">
    <source>
        <dbReference type="Proteomes" id="UP000319160"/>
    </source>
</evidence>
<organism evidence="6 7">
    <name type="scientific">Xylaria flabelliformis</name>
    <dbReference type="NCBI Taxonomy" id="2512241"/>
    <lineage>
        <taxon>Eukaryota</taxon>
        <taxon>Fungi</taxon>
        <taxon>Dikarya</taxon>
        <taxon>Ascomycota</taxon>
        <taxon>Pezizomycotina</taxon>
        <taxon>Sordariomycetes</taxon>
        <taxon>Xylariomycetidae</taxon>
        <taxon>Xylariales</taxon>
        <taxon>Xylariaceae</taxon>
        <taxon>Xylaria</taxon>
    </lineage>
</organism>
<evidence type="ECO:0000259" key="5">
    <source>
        <dbReference type="Pfam" id="PF16541"/>
    </source>
</evidence>
<keyword evidence="3" id="KW-0732">Signal</keyword>
<comment type="subcellular location">
    <subcellularLocation>
        <location evidence="1">Secreted</location>
    </subcellularLocation>
</comment>
<proteinExistence type="predicted"/>
<dbReference type="AlphaFoldDB" id="A0A553HN29"/>